<keyword evidence="1 2" id="KW-0175">Coiled coil</keyword>
<sequence length="443" mass="51601">MESAALKPVILKAGVPLAVSLAGLIYAWIIAKKSLSSKFSSLSENEVDSPETSCHQGTKHDENFDTLSSMDDEEASTPMNSSVLSGSLVIHDNNPCLEQEITSLRSQIEGLQMRELALRLQFELYCEMKEQESLLVEIKSMLSLESARVELLDREISSIETETMRLENFVVQYLRVVEQLEYLKSENRVLQRRVQKILRKSKAKSQVIKDQTLKIKEKEREILRNHEALEVINKLEDEIRELHSVLDQLKDEKNELLKRLDTAEAYASKLYNEKIHRKPLKYYLQDEPGDVSKEDYNKVLNELEHVKKERATEVEELSHLRRTNVCLRQELMRHHEQQQQQQDQNRDHIEVEFEGSGGIMHYESEHELHYSPSQHHNVSCIGSARRDRTSSKRKRMLRRLKRWVEGSEKVRVKHEIKCLDRPSVSYGSKKYEVPTYARFCSSA</sequence>
<reference evidence="6" key="2">
    <citation type="submission" date="2025-08" db="UniProtKB">
        <authorList>
            <consortium name="RefSeq"/>
        </authorList>
    </citation>
    <scope>IDENTIFICATION</scope>
    <source>
        <tissue evidence="6">Young leaves</tissue>
    </source>
</reference>
<keyword evidence="4" id="KW-1133">Transmembrane helix</keyword>
<evidence type="ECO:0000313" key="5">
    <source>
        <dbReference type="Proteomes" id="UP000694853"/>
    </source>
</evidence>
<proteinExistence type="predicted"/>
<evidence type="ECO:0000256" key="3">
    <source>
        <dbReference type="SAM" id="MobiDB-lite"/>
    </source>
</evidence>
<evidence type="ECO:0000256" key="1">
    <source>
        <dbReference type="ARBA" id="ARBA00023054"/>
    </source>
</evidence>
<keyword evidence="5" id="KW-1185">Reference proteome</keyword>
<gene>
    <name evidence="6" type="primary">LOC113870871</name>
</gene>
<evidence type="ECO:0000256" key="4">
    <source>
        <dbReference type="SAM" id="Phobius"/>
    </source>
</evidence>
<feature type="region of interest" description="Disordered" evidence="3">
    <location>
        <begin position="46"/>
        <end position="80"/>
    </location>
</feature>
<organism evidence="5 6">
    <name type="scientific">Abrus precatorius</name>
    <name type="common">Indian licorice</name>
    <name type="synonym">Glycine abrus</name>
    <dbReference type="NCBI Taxonomy" id="3816"/>
    <lineage>
        <taxon>Eukaryota</taxon>
        <taxon>Viridiplantae</taxon>
        <taxon>Streptophyta</taxon>
        <taxon>Embryophyta</taxon>
        <taxon>Tracheophyta</taxon>
        <taxon>Spermatophyta</taxon>
        <taxon>Magnoliopsida</taxon>
        <taxon>eudicotyledons</taxon>
        <taxon>Gunneridae</taxon>
        <taxon>Pentapetalae</taxon>
        <taxon>rosids</taxon>
        <taxon>fabids</taxon>
        <taxon>Fabales</taxon>
        <taxon>Fabaceae</taxon>
        <taxon>Papilionoideae</taxon>
        <taxon>50 kb inversion clade</taxon>
        <taxon>NPAAA clade</taxon>
        <taxon>indigoferoid/millettioid clade</taxon>
        <taxon>Abreae</taxon>
        <taxon>Abrus</taxon>
    </lineage>
</organism>
<name>A0A8B8M3C9_ABRPR</name>
<dbReference type="OrthoDB" id="687739at2759"/>
<feature type="coiled-coil region" evidence="2">
    <location>
        <begin position="180"/>
        <end position="266"/>
    </location>
</feature>
<dbReference type="KEGG" id="aprc:113870871"/>
<reference evidence="5" key="1">
    <citation type="journal article" date="2019" name="Toxins">
        <title>Detection of Abrin-Like and Prepropulchellin-Like Toxin Genes and Transcripts Using Whole Genome Sequencing and Full-Length Transcript Sequencing of Abrus precatorius.</title>
        <authorList>
            <person name="Hovde B.T."/>
            <person name="Daligault H.E."/>
            <person name="Hanschen E.R."/>
            <person name="Kunde Y.A."/>
            <person name="Johnson M.B."/>
            <person name="Starkenburg S.R."/>
            <person name="Johnson S.L."/>
        </authorList>
    </citation>
    <scope>NUCLEOTIDE SEQUENCE [LARGE SCALE GENOMIC DNA]</scope>
</reference>
<dbReference type="PANTHER" id="PTHR31342">
    <property type="entry name" value="PROTEIN CHUP1, CHLOROPLASTIC"/>
    <property type="match status" value="1"/>
</dbReference>
<dbReference type="InterPro" id="IPR040265">
    <property type="entry name" value="CHUP1/IPGA1-like"/>
</dbReference>
<dbReference type="GO" id="GO:0072699">
    <property type="term" value="P:protein localization to cortical microtubule cytoskeleton"/>
    <property type="evidence" value="ECO:0007669"/>
    <property type="project" value="TreeGrafter"/>
</dbReference>
<accession>A0A8B8M3C9</accession>
<dbReference type="Proteomes" id="UP000694853">
    <property type="component" value="Unplaced"/>
</dbReference>
<dbReference type="GO" id="GO:0055028">
    <property type="term" value="C:cortical microtubule"/>
    <property type="evidence" value="ECO:0007669"/>
    <property type="project" value="TreeGrafter"/>
</dbReference>
<dbReference type="GeneID" id="113870871"/>
<protein>
    <submittedName>
        <fullName evidence="6">Protein CHUP1, chloroplastic-like</fullName>
    </submittedName>
</protein>
<keyword evidence="4" id="KW-0812">Transmembrane</keyword>
<dbReference type="PANTHER" id="PTHR31342:SF10">
    <property type="entry name" value="CHUP1-LIKE PROTEIN"/>
    <property type="match status" value="1"/>
</dbReference>
<feature type="transmembrane region" description="Helical" evidence="4">
    <location>
        <begin position="9"/>
        <end position="31"/>
    </location>
</feature>
<dbReference type="AlphaFoldDB" id="A0A8B8M3C9"/>
<evidence type="ECO:0000313" key="6">
    <source>
        <dbReference type="RefSeq" id="XP_027363191.1"/>
    </source>
</evidence>
<keyword evidence="4" id="KW-0472">Membrane</keyword>
<dbReference type="RefSeq" id="XP_027363191.1">
    <property type="nucleotide sequence ID" value="XM_027507390.1"/>
</dbReference>
<feature type="region of interest" description="Disordered" evidence="3">
    <location>
        <begin position="370"/>
        <end position="393"/>
    </location>
</feature>
<evidence type="ECO:0000256" key="2">
    <source>
        <dbReference type="SAM" id="Coils"/>
    </source>
</evidence>